<organism evidence="5">
    <name type="scientific">Streptomyces sp. Y1</name>
    <dbReference type="NCBI Taxonomy" id="3238634"/>
    <lineage>
        <taxon>Bacteria</taxon>
        <taxon>Bacillati</taxon>
        <taxon>Actinomycetota</taxon>
        <taxon>Actinomycetes</taxon>
        <taxon>Kitasatosporales</taxon>
        <taxon>Streptomycetaceae</taxon>
        <taxon>Streptomyces</taxon>
    </lineage>
</organism>
<evidence type="ECO:0000259" key="4">
    <source>
        <dbReference type="Pfam" id="PF04586"/>
    </source>
</evidence>
<keyword evidence="2 5" id="KW-0645">Protease</keyword>
<keyword evidence="1" id="KW-1188">Viral release from host cell</keyword>
<dbReference type="GO" id="GO:0008233">
    <property type="term" value="F:peptidase activity"/>
    <property type="evidence" value="ECO:0007669"/>
    <property type="project" value="UniProtKB-KW"/>
</dbReference>
<dbReference type="Pfam" id="PF04586">
    <property type="entry name" value="Peptidase_S78"/>
    <property type="match status" value="1"/>
</dbReference>
<dbReference type="AlphaFoldDB" id="A0AB39TJY0"/>
<gene>
    <name evidence="5" type="ORF">AB2U05_13525</name>
</gene>
<reference evidence="5" key="1">
    <citation type="submission" date="2024-07" db="EMBL/GenBank/DDBJ databases">
        <authorList>
            <person name="Yu S.T."/>
        </authorList>
    </citation>
    <scope>NUCLEOTIDE SEQUENCE</scope>
    <source>
        <strain evidence="5">Y1</strain>
    </source>
</reference>
<feature type="domain" description="Prohead serine protease" evidence="4">
    <location>
        <begin position="21"/>
        <end position="160"/>
    </location>
</feature>
<sequence length="289" mass="30670">MNRRAVPGAGVQYRTVPLQQLNIRVAEGDEGTFEGVACRYNTVDSYGTTFKPGVFRKGGLDAGTYALLDMHDPSRPIGTFTAKERGDHLAISGRYDDTQAGRDARARALSGSAPELSVGFIRTDMPATWEEYDQLTEKQRKDLETNIRSARLVEVSQITARMAAVPGSALTGVRTAAHIRAADADEDPAALIASLDSILDQAVMLAGEYPREDLPEEVAQALDLLVAAESVVDQVMDVLGIYDPDDQDATAGNGEAPPAEGAASAALELERARASAALLLAGLTGVSRV</sequence>
<dbReference type="RefSeq" id="WP_369183322.1">
    <property type="nucleotide sequence ID" value="NZ_CP163445.1"/>
</dbReference>
<accession>A0AB39TJY0</accession>
<dbReference type="EMBL" id="CP163445">
    <property type="protein sequence ID" value="XDQ79409.1"/>
    <property type="molecule type" value="Genomic_DNA"/>
</dbReference>
<evidence type="ECO:0000256" key="3">
    <source>
        <dbReference type="ARBA" id="ARBA00022801"/>
    </source>
</evidence>
<evidence type="ECO:0000256" key="2">
    <source>
        <dbReference type="ARBA" id="ARBA00022670"/>
    </source>
</evidence>
<dbReference type="InterPro" id="IPR054613">
    <property type="entry name" value="Peptidase_S78_dom"/>
</dbReference>
<keyword evidence="3" id="KW-0378">Hydrolase</keyword>
<evidence type="ECO:0000313" key="5">
    <source>
        <dbReference type="EMBL" id="XDQ79409.1"/>
    </source>
</evidence>
<protein>
    <submittedName>
        <fullName evidence="5">HK97 family phage prohead protease</fullName>
    </submittedName>
</protein>
<evidence type="ECO:0000256" key="1">
    <source>
        <dbReference type="ARBA" id="ARBA00022612"/>
    </source>
</evidence>
<proteinExistence type="predicted"/>
<dbReference type="GO" id="GO:0006508">
    <property type="term" value="P:proteolysis"/>
    <property type="evidence" value="ECO:0007669"/>
    <property type="project" value="UniProtKB-KW"/>
</dbReference>
<name>A0AB39TJY0_9ACTN</name>